<accession>A0A1J5TN91</accession>
<name>A0A1J5TN91_9ARCH</name>
<dbReference type="EMBL" id="MIYU01000017">
    <property type="protein sequence ID" value="OIR15156.1"/>
    <property type="molecule type" value="Genomic_DNA"/>
</dbReference>
<dbReference type="Gene3D" id="3.30.110.150">
    <property type="entry name" value="SepF-like protein"/>
    <property type="match status" value="1"/>
</dbReference>
<evidence type="ECO:0000313" key="1">
    <source>
        <dbReference type="EMBL" id="OIR15156.1"/>
    </source>
</evidence>
<dbReference type="InterPro" id="IPR038594">
    <property type="entry name" value="SepF-like_sf"/>
</dbReference>
<proteinExistence type="predicted"/>
<protein>
    <recommendedName>
        <fullName evidence="3">Cell division protein SepF</fullName>
    </recommendedName>
</protein>
<dbReference type="Pfam" id="PF04472">
    <property type="entry name" value="SepF"/>
    <property type="match status" value="1"/>
</dbReference>
<evidence type="ECO:0008006" key="3">
    <source>
        <dbReference type="Google" id="ProtNLM"/>
    </source>
</evidence>
<dbReference type="Proteomes" id="UP000183815">
    <property type="component" value="Unassembled WGS sequence"/>
</dbReference>
<organism evidence="1 2">
    <name type="scientific">Marine Group III euryarchaeote CG-Bathy1</name>
    <dbReference type="NCBI Taxonomy" id="1889001"/>
    <lineage>
        <taxon>Archaea</taxon>
        <taxon>Methanobacteriati</taxon>
        <taxon>Thermoplasmatota</taxon>
        <taxon>Thermoplasmata</taxon>
        <taxon>Candidatus Thermoprofundales</taxon>
    </lineage>
</organism>
<dbReference type="InterPro" id="IPR007561">
    <property type="entry name" value="Cell_div_SepF/SepF-rel"/>
</dbReference>
<reference evidence="1 2" key="1">
    <citation type="submission" date="2016-08" db="EMBL/GenBank/DDBJ databases">
        <title>New Insights into Marine Group III Euryarchaeota, from dark to light.</title>
        <authorList>
            <person name="Haro-Moreno J.M."/>
            <person name="Rodriguez-Valera F."/>
            <person name="Lopez-Garcia P."/>
            <person name="Moreira D."/>
            <person name="Martin-Cuadrado A.B."/>
        </authorList>
    </citation>
    <scope>NUCLEOTIDE SEQUENCE [LARGE SCALE GENOMIC DNA]</scope>
    <source>
        <strain evidence="1">CG-Bathy1</strain>
    </source>
</reference>
<dbReference type="AlphaFoldDB" id="A0A1J5TN91"/>
<gene>
    <name evidence="1" type="ORF">BEU04_02190</name>
</gene>
<comment type="caution">
    <text evidence="1">The sequence shown here is derived from an EMBL/GenBank/DDBJ whole genome shotgun (WGS) entry which is preliminary data.</text>
</comment>
<evidence type="ECO:0000313" key="2">
    <source>
        <dbReference type="Proteomes" id="UP000183815"/>
    </source>
</evidence>
<sequence>MSPEQPSMRRVSDENFLDLRRWASDRSEDYGGKPKMQVQTIILKNPEQVGKISNQLYEGNIVLVDFTPMASDQQTLNKVIADLERAVADIDGDLVGISNKWIVVSPTNIRIARQKL</sequence>